<evidence type="ECO:0000313" key="6">
    <source>
        <dbReference type="EMBL" id="KAF4589176.1"/>
    </source>
</evidence>
<feature type="domain" description="LysM" evidence="5">
    <location>
        <begin position="49"/>
        <end position="94"/>
    </location>
</feature>
<dbReference type="AlphaFoldDB" id="A0A8H4Q7E5"/>
<dbReference type="SUPFAM" id="SSF54106">
    <property type="entry name" value="LysM domain"/>
    <property type="match status" value="3"/>
</dbReference>
<keyword evidence="2" id="KW-0843">Virulence</keyword>
<comment type="similarity">
    <text evidence="3">Belongs to the secreted LysM effector family.</text>
</comment>
<dbReference type="EMBL" id="JAACLJ010000003">
    <property type="protein sequence ID" value="KAF4589176.1"/>
    <property type="molecule type" value="Genomic_DNA"/>
</dbReference>
<evidence type="ECO:0000259" key="5">
    <source>
        <dbReference type="PROSITE" id="PS51782"/>
    </source>
</evidence>
<keyword evidence="7" id="KW-1185">Reference proteome</keyword>
<comment type="caution">
    <text evidence="6">The sequence shown here is derived from an EMBL/GenBank/DDBJ whole genome shotgun (WGS) entry which is preliminary data.</text>
</comment>
<dbReference type="PANTHER" id="PTHR34997">
    <property type="entry name" value="AM15"/>
    <property type="match status" value="1"/>
</dbReference>
<gene>
    <name evidence="6" type="ORF">GQ602_003065</name>
</gene>
<proteinExistence type="inferred from homology"/>
<dbReference type="InterPro" id="IPR018392">
    <property type="entry name" value="LysM"/>
</dbReference>
<evidence type="ECO:0000256" key="2">
    <source>
        <dbReference type="ARBA" id="ARBA00023026"/>
    </source>
</evidence>
<dbReference type="Pfam" id="PF01476">
    <property type="entry name" value="LysM"/>
    <property type="match status" value="3"/>
</dbReference>
<keyword evidence="4" id="KW-0732">Signal</keyword>
<feature type="domain" description="LysM" evidence="5">
    <location>
        <begin position="120"/>
        <end position="167"/>
    </location>
</feature>
<evidence type="ECO:0000256" key="3">
    <source>
        <dbReference type="ARBA" id="ARBA00044955"/>
    </source>
</evidence>
<dbReference type="InterPro" id="IPR036779">
    <property type="entry name" value="LysM_dom_sf"/>
</dbReference>
<evidence type="ECO:0000256" key="1">
    <source>
        <dbReference type="ARBA" id="ARBA00022669"/>
    </source>
</evidence>
<dbReference type="Proteomes" id="UP000562929">
    <property type="component" value="Unassembled WGS sequence"/>
</dbReference>
<dbReference type="InterPro" id="IPR052210">
    <property type="entry name" value="LysM1-like"/>
</dbReference>
<evidence type="ECO:0000313" key="7">
    <source>
        <dbReference type="Proteomes" id="UP000562929"/>
    </source>
</evidence>
<name>A0A8H4Q7E5_9HYPO</name>
<keyword evidence="1" id="KW-0147">Chitin-binding</keyword>
<dbReference type="OrthoDB" id="5985073at2759"/>
<dbReference type="PROSITE" id="PS51782">
    <property type="entry name" value="LYSM"/>
    <property type="match status" value="4"/>
</dbReference>
<dbReference type="SMART" id="SM00257">
    <property type="entry name" value="LysM"/>
    <property type="match status" value="3"/>
</dbReference>
<protein>
    <submittedName>
        <fullName evidence="6">LysM domain-containing protein</fullName>
    </submittedName>
</protein>
<evidence type="ECO:0000256" key="4">
    <source>
        <dbReference type="SAM" id="SignalP"/>
    </source>
</evidence>
<dbReference type="CDD" id="cd00118">
    <property type="entry name" value="LysM"/>
    <property type="match status" value="3"/>
</dbReference>
<feature type="signal peptide" evidence="4">
    <location>
        <begin position="1"/>
        <end position="20"/>
    </location>
</feature>
<dbReference type="GO" id="GO:0008061">
    <property type="term" value="F:chitin binding"/>
    <property type="evidence" value="ECO:0007669"/>
    <property type="project" value="UniProtKB-KW"/>
</dbReference>
<feature type="domain" description="LysM" evidence="5">
    <location>
        <begin position="287"/>
        <end position="336"/>
    </location>
</feature>
<dbReference type="Gene3D" id="3.10.350.10">
    <property type="entry name" value="LysM domain"/>
    <property type="match status" value="4"/>
</dbReference>
<accession>A0A8H4Q7E5</accession>
<sequence length="338" mass="36762">MKACPSFFVVAVVWASSAAASPYVRRSGLYARYSDEIYKRQFVRGQCAAYDTASDGDSCGSLQEKWGLSREDFLEMNPDVKGECSLTVRHKYCIARPIILPRALTASPSPPGGAGSNCASFYRAVSGDTCNSIAGAHPKLTAEEFIRWNPTVGADCRRVLPDAFYCIAQFGDAGPKLATPTTFSNVSMTQRPSPRPQPIQDGIADACLSFYRAISGDTCQVVADKHGISLANFLSLNPVVGGSNCDRMLAGYHYCVSTTGSGHSGRCAYKGLDPDTVQPGTACSCTRFHYVAERDTCYDIMRRYGLVMEEFYRLNPLVSLVGRDCLRLWKGYNVCVGA</sequence>
<organism evidence="6 7">
    <name type="scientific">Ophiocordyceps camponoti-floridani</name>
    <dbReference type="NCBI Taxonomy" id="2030778"/>
    <lineage>
        <taxon>Eukaryota</taxon>
        <taxon>Fungi</taxon>
        <taxon>Dikarya</taxon>
        <taxon>Ascomycota</taxon>
        <taxon>Pezizomycotina</taxon>
        <taxon>Sordariomycetes</taxon>
        <taxon>Hypocreomycetidae</taxon>
        <taxon>Hypocreales</taxon>
        <taxon>Ophiocordycipitaceae</taxon>
        <taxon>Ophiocordyceps</taxon>
    </lineage>
</organism>
<dbReference type="PANTHER" id="PTHR34997:SF1">
    <property type="entry name" value="PEPTIDOGLYCAN-BINDING LYSIN DOMAIN"/>
    <property type="match status" value="1"/>
</dbReference>
<feature type="domain" description="LysM" evidence="5">
    <location>
        <begin position="209"/>
        <end position="256"/>
    </location>
</feature>
<reference evidence="6 7" key="1">
    <citation type="journal article" date="2020" name="G3 (Bethesda)">
        <title>Genetic Underpinnings of Host Manipulation by Ophiocordyceps as Revealed by Comparative Transcriptomics.</title>
        <authorList>
            <person name="Will I."/>
            <person name="Das B."/>
            <person name="Trinh T."/>
            <person name="Brachmann A."/>
            <person name="Ohm R.A."/>
            <person name="de Bekker C."/>
        </authorList>
    </citation>
    <scope>NUCLEOTIDE SEQUENCE [LARGE SCALE GENOMIC DNA]</scope>
    <source>
        <strain evidence="6 7">EC05</strain>
    </source>
</reference>
<feature type="chain" id="PRO_5034741904" evidence="4">
    <location>
        <begin position="21"/>
        <end position="338"/>
    </location>
</feature>